<organism evidence="6 7">
    <name type="scientific">Actinocatenispora rupis</name>
    <dbReference type="NCBI Taxonomy" id="519421"/>
    <lineage>
        <taxon>Bacteria</taxon>
        <taxon>Bacillati</taxon>
        <taxon>Actinomycetota</taxon>
        <taxon>Actinomycetes</taxon>
        <taxon>Micromonosporales</taxon>
        <taxon>Micromonosporaceae</taxon>
        <taxon>Actinocatenispora</taxon>
    </lineage>
</organism>
<dbReference type="EMBL" id="BOMB01000017">
    <property type="protein sequence ID" value="GID12239.1"/>
    <property type="molecule type" value="Genomic_DNA"/>
</dbReference>
<dbReference type="InterPro" id="IPR036271">
    <property type="entry name" value="Tet_transcr_reg_TetR-rel_C_sf"/>
</dbReference>
<dbReference type="GO" id="GO:0000976">
    <property type="term" value="F:transcription cis-regulatory region binding"/>
    <property type="evidence" value="ECO:0007669"/>
    <property type="project" value="TreeGrafter"/>
</dbReference>
<protein>
    <recommendedName>
        <fullName evidence="5">HTH tetR-type domain-containing protein</fullName>
    </recommendedName>
</protein>
<feature type="domain" description="HTH tetR-type" evidence="5">
    <location>
        <begin position="7"/>
        <end position="67"/>
    </location>
</feature>
<evidence type="ECO:0000256" key="4">
    <source>
        <dbReference type="PROSITE-ProRule" id="PRU00335"/>
    </source>
</evidence>
<dbReference type="PANTHER" id="PTHR30055">
    <property type="entry name" value="HTH-TYPE TRANSCRIPTIONAL REGULATOR RUTR"/>
    <property type="match status" value="1"/>
</dbReference>
<dbReference type="Gene3D" id="1.10.357.10">
    <property type="entry name" value="Tetracycline Repressor, domain 2"/>
    <property type="match status" value="1"/>
</dbReference>
<dbReference type="PANTHER" id="PTHR30055:SF234">
    <property type="entry name" value="HTH-TYPE TRANSCRIPTIONAL REGULATOR BETI"/>
    <property type="match status" value="1"/>
</dbReference>
<sequence length="193" mass="20442">MSPRPLAFTDEQFLAAAAAAIADVGPARLTLAEVAGRVGAAPATLVKRFGSKHGLLVALAAHGAASIEASIGRPADDRPALDQLVERIAGLGAGILHSEMAHHVAFLQLDVADEELRRHAAAFARQLTVGVRRYLTAAHRRGELSCPDLTRLARAVVTTYNGVMITWALDGAGTLPHRLTDEVDFLLTPYRTG</sequence>
<feature type="DNA-binding region" description="H-T-H motif" evidence="4">
    <location>
        <begin position="30"/>
        <end position="49"/>
    </location>
</feature>
<dbReference type="Pfam" id="PF00440">
    <property type="entry name" value="TetR_N"/>
    <property type="match status" value="1"/>
</dbReference>
<keyword evidence="7" id="KW-1185">Reference proteome</keyword>
<dbReference type="InterPro" id="IPR009057">
    <property type="entry name" value="Homeodomain-like_sf"/>
</dbReference>
<accession>A0A8J3NE63</accession>
<dbReference type="SUPFAM" id="SSF48498">
    <property type="entry name" value="Tetracyclin repressor-like, C-terminal domain"/>
    <property type="match status" value="1"/>
</dbReference>
<name>A0A8J3NE63_9ACTN</name>
<dbReference type="AlphaFoldDB" id="A0A8J3NE63"/>
<dbReference type="PROSITE" id="PS50977">
    <property type="entry name" value="HTH_TETR_2"/>
    <property type="match status" value="1"/>
</dbReference>
<evidence type="ECO:0000256" key="1">
    <source>
        <dbReference type="ARBA" id="ARBA00023015"/>
    </source>
</evidence>
<evidence type="ECO:0000313" key="7">
    <source>
        <dbReference type="Proteomes" id="UP000612808"/>
    </source>
</evidence>
<dbReference type="InterPro" id="IPR001647">
    <property type="entry name" value="HTH_TetR"/>
</dbReference>
<comment type="caution">
    <text evidence="6">The sequence shown here is derived from an EMBL/GenBank/DDBJ whole genome shotgun (WGS) entry which is preliminary data.</text>
</comment>
<proteinExistence type="predicted"/>
<evidence type="ECO:0000256" key="3">
    <source>
        <dbReference type="ARBA" id="ARBA00023163"/>
    </source>
</evidence>
<dbReference type="InterPro" id="IPR050109">
    <property type="entry name" value="HTH-type_TetR-like_transc_reg"/>
</dbReference>
<reference evidence="6" key="1">
    <citation type="submission" date="2021-01" db="EMBL/GenBank/DDBJ databases">
        <title>Whole genome shotgun sequence of Actinocatenispora rupis NBRC 107355.</title>
        <authorList>
            <person name="Komaki H."/>
            <person name="Tamura T."/>
        </authorList>
    </citation>
    <scope>NUCLEOTIDE SEQUENCE</scope>
    <source>
        <strain evidence="6">NBRC 107355</strain>
    </source>
</reference>
<dbReference type="Proteomes" id="UP000612808">
    <property type="component" value="Unassembled WGS sequence"/>
</dbReference>
<keyword evidence="3" id="KW-0804">Transcription</keyword>
<evidence type="ECO:0000256" key="2">
    <source>
        <dbReference type="ARBA" id="ARBA00023125"/>
    </source>
</evidence>
<gene>
    <name evidence="6" type="ORF">Aru02nite_31280</name>
</gene>
<evidence type="ECO:0000259" key="5">
    <source>
        <dbReference type="PROSITE" id="PS50977"/>
    </source>
</evidence>
<keyword evidence="1" id="KW-0805">Transcription regulation</keyword>
<keyword evidence="2 4" id="KW-0238">DNA-binding</keyword>
<dbReference type="RefSeq" id="WP_203658220.1">
    <property type="nucleotide sequence ID" value="NZ_BAAAZM010000009.1"/>
</dbReference>
<dbReference type="GO" id="GO:0003700">
    <property type="term" value="F:DNA-binding transcription factor activity"/>
    <property type="evidence" value="ECO:0007669"/>
    <property type="project" value="TreeGrafter"/>
</dbReference>
<dbReference type="SUPFAM" id="SSF46689">
    <property type="entry name" value="Homeodomain-like"/>
    <property type="match status" value="1"/>
</dbReference>
<evidence type="ECO:0000313" key="6">
    <source>
        <dbReference type="EMBL" id="GID12239.1"/>
    </source>
</evidence>